<comment type="caution">
    <text evidence="1">The sequence shown here is derived from an EMBL/GenBank/DDBJ whole genome shotgun (WGS) entry which is preliminary data.</text>
</comment>
<proteinExistence type="predicted"/>
<dbReference type="RefSeq" id="WP_290194762.1">
    <property type="nucleotide sequence ID" value="NZ_CP047654.1"/>
</dbReference>
<keyword evidence="2" id="KW-1185">Reference proteome</keyword>
<accession>A0ABU1ZZP1</accession>
<dbReference type="Proteomes" id="UP001180840">
    <property type="component" value="Unassembled WGS sequence"/>
</dbReference>
<evidence type="ECO:0000313" key="2">
    <source>
        <dbReference type="Proteomes" id="UP001180840"/>
    </source>
</evidence>
<sequence>MAYDLFLIDPAQVPSDPDAWLNNALHRAAGSRPVPEKLRRAHEDLRGRLDAAWHLDHDHLGITLAWADLNDSLETIRGVAADLGLGVYDYSGGGTVSFPTTSVLQRAFTDGASGRECRTRGV</sequence>
<protein>
    <submittedName>
        <fullName evidence="1">Uncharacterized protein</fullName>
    </submittedName>
</protein>
<gene>
    <name evidence="1" type="ORF">J2S39_001403</name>
</gene>
<reference evidence="1" key="1">
    <citation type="submission" date="2023-07" db="EMBL/GenBank/DDBJ databases">
        <title>Sequencing the genomes of 1000 actinobacteria strains.</title>
        <authorList>
            <person name="Klenk H.-P."/>
        </authorList>
    </citation>
    <scope>NUCLEOTIDE SEQUENCE</scope>
    <source>
        <strain evidence="1">DSM 107476</strain>
    </source>
</reference>
<organism evidence="1 2">
    <name type="scientific">Corynebacterium guangdongense</name>
    <dbReference type="NCBI Taxonomy" id="1783348"/>
    <lineage>
        <taxon>Bacteria</taxon>
        <taxon>Bacillati</taxon>
        <taxon>Actinomycetota</taxon>
        <taxon>Actinomycetes</taxon>
        <taxon>Mycobacteriales</taxon>
        <taxon>Corynebacteriaceae</taxon>
        <taxon>Corynebacterium</taxon>
    </lineage>
</organism>
<name>A0ABU1ZZP1_9CORY</name>
<evidence type="ECO:0000313" key="1">
    <source>
        <dbReference type="EMBL" id="MDR7329727.1"/>
    </source>
</evidence>
<dbReference type="EMBL" id="JAVDXZ010000001">
    <property type="protein sequence ID" value="MDR7329727.1"/>
    <property type="molecule type" value="Genomic_DNA"/>
</dbReference>